<dbReference type="Pfam" id="PF03514">
    <property type="entry name" value="GRAS"/>
    <property type="match status" value="1"/>
</dbReference>
<feature type="region of interest" description="Disordered" evidence="4">
    <location>
        <begin position="110"/>
        <end position="138"/>
    </location>
</feature>
<evidence type="ECO:0000256" key="4">
    <source>
        <dbReference type="SAM" id="MobiDB-lite"/>
    </source>
</evidence>
<dbReference type="InterPro" id="IPR005202">
    <property type="entry name" value="TF_GRAS"/>
</dbReference>
<sequence length="603" mass="67308">MASPLVSFDPFNFHGGLDAYGYSSFGGLQGDLEEDGQGKRTHFPETPEWADVDHLLWYDCGFVAAQDHNLLEKEGMVQPSKEQHVYPEFIMADDLQFDAISPEVEFFHEPAEKPKSDPSFSTPKPVTTEPVPEARKEKGRSISMASLELLNNYRASQKRFMISPEKTEGSSSPVCARGRELSTEDVMRVAGAHYIQTAAVKDEDLSALYQPFGTSLAGLTEEEIRDVELAQLLLASAEKIGNKQLDRASGLLSQCHYFSSDVGNPVRRVVYYFAEALRERIDRETGRNPWGGLESRVKWGEDIEDLMSGPHPAVLGCLQSLPFALVMQCSEIQAILDTVATSKKIHLIDLGIRIGAQWTILMQALADRVGSPVELVKISAVGSSVENMGITGRRLASFAGNLDLPFVFKEVFVPDMRDLEVEMFEVEAEESVVVYASNVLNTMIAMPEGLEKAMRVVRSLRPCLLAVTEVEANLNSVSFNNRFIECLFFFSTWFDCLEAAMERDDPNRKSLEADFFSKGIRSMVAAEGSDRIVRHVGIDVWRSFFSRYGFAEVEMNQMYLYQAELIVKKFPNCSSCTIDANGKSMIVSWKGTPLHSISAWKLI</sequence>
<evidence type="ECO:0000256" key="1">
    <source>
        <dbReference type="ARBA" id="ARBA00023015"/>
    </source>
</evidence>
<evidence type="ECO:0000256" key="3">
    <source>
        <dbReference type="PROSITE-ProRule" id="PRU01191"/>
    </source>
</evidence>
<evidence type="ECO:0000256" key="2">
    <source>
        <dbReference type="ARBA" id="ARBA00023163"/>
    </source>
</evidence>
<dbReference type="EMBL" id="JAINDJ010000002">
    <property type="protein sequence ID" value="KAG9457870.1"/>
    <property type="molecule type" value="Genomic_DNA"/>
</dbReference>
<keyword evidence="6" id="KW-1185">Reference proteome</keyword>
<gene>
    <name evidence="5" type="ORF">H6P81_002378</name>
</gene>
<evidence type="ECO:0000313" key="6">
    <source>
        <dbReference type="Proteomes" id="UP000825729"/>
    </source>
</evidence>
<comment type="similarity">
    <text evidence="3">Belongs to the GRAS family.</text>
</comment>
<organism evidence="5 6">
    <name type="scientific">Aristolochia fimbriata</name>
    <name type="common">White veined hardy Dutchman's pipe vine</name>
    <dbReference type="NCBI Taxonomy" id="158543"/>
    <lineage>
        <taxon>Eukaryota</taxon>
        <taxon>Viridiplantae</taxon>
        <taxon>Streptophyta</taxon>
        <taxon>Embryophyta</taxon>
        <taxon>Tracheophyta</taxon>
        <taxon>Spermatophyta</taxon>
        <taxon>Magnoliopsida</taxon>
        <taxon>Magnoliidae</taxon>
        <taxon>Piperales</taxon>
        <taxon>Aristolochiaceae</taxon>
        <taxon>Aristolochia</taxon>
    </lineage>
</organism>
<dbReference type="PANTHER" id="PTHR31636">
    <property type="entry name" value="OSJNBA0084A10.13 PROTEIN-RELATED"/>
    <property type="match status" value="1"/>
</dbReference>
<accession>A0AAV7FCG5</accession>
<feature type="region of interest" description="SAW" evidence="3">
    <location>
        <begin position="525"/>
        <end position="601"/>
    </location>
</feature>
<reference evidence="5 6" key="1">
    <citation type="submission" date="2021-07" db="EMBL/GenBank/DDBJ databases">
        <title>The Aristolochia fimbriata genome: insights into angiosperm evolution, floral development and chemical biosynthesis.</title>
        <authorList>
            <person name="Jiao Y."/>
        </authorList>
    </citation>
    <scope>NUCLEOTIDE SEQUENCE [LARGE SCALE GENOMIC DNA]</scope>
    <source>
        <strain evidence="5">IBCAS-2021</strain>
        <tissue evidence="5">Leaf</tissue>
    </source>
</reference>
<dbReference type="PROSITE" id="PS50985">
    <property type="entry name" value="GRAS"/>
    <property type="match status" value="1"/>
</dbReference>
<feature type="compositionally biased region" description="Low complexity" evidence="4">
    <location>
        <begin position="122"/>
        <end position="131"/>
    </location>
</feature>
<comment type="caution">
    <text evidence="3">Lacks conserved residue(s) required for the propagation of feature annotation.</text>
</comment>
<name>A0AAV7FCG5_ARIFI</name>
<feature type="region of interest" description="Leucine repeat II (LRII)" evidence="3">
    <location>
        <begin position="390"/>
        <end position="422"/>
    </location>
</feature>
<dbReference type="Proteomes" id="UP000825729">
    <property type="component" value="Unassembled WGS sequence"/>
</dbReference>
<dbReference type="AlphaFoldDB" id="A0AAV7FCG5"/>
<keyword evidence="2" id="KW-0804">Transcription</keyword>
<comment type="caution">
    <text evidence="5">The sequence shown here is derived from an EMBL/GenBank/DDBJ whole genome shotgun (WGS) entry which is preliminary data.</text>
</comment>
<keyword evidence="1" id="KW-0805">Transcription regulation</keyword>
<protein>
    <submittedName>
        <fullName evidence="5">Uncharacterized protein</fullName>
    </submittedName>
</protein>
<proteinExistence type="inferred from homology"/>
<evidence type="ECO:0000313" key="5">
    <source>
        <dbReference type="EMBL" id="KAG9457870.1"/>
    </source>
</evidence>